<comment type="caution">
    <text evidence="1">The sequence shown here is derived from an EMBL/GenBank/DDBJ whole genome shotgun (WGS) entry which is preliminary data.</text>
</comment>
<dbReference type="Proteomes" id="UP001381693">
    <property type="component" value="Unassembled WGS sequence"/>
</dbReference>
<reference evidence="1 2" key="1">
    <citation type="submission" date="2023-11" db="EMBL/GenBank/DDBJ databases">
        <title>Halocaridina rubra genome assembly.</title>
        <authorList>
            <person name="Smith C."/>
        </authorList>
    </citation>
    <scope>NUCLEOTIDE SEQUENCE [LARGE SCALE GENOMIC DNA]</scope>
    <source>
        <strain evidence="1">EP-1</strain>
        <tissue evidence="1">Whole</tissue>
    </source>
</reference>
<evidence type="ECO:0000313" key="1">
    <source>
        <dbReference type="EMBL" id="KAK7073627.1"/>
    </source>
</evidence>
<evidence type="ECO:0000313" key="2">
    <source>
        <dbReference type="Proteomes" id="UP001381693"/>
    </source>
</evidence>
<sequence>MKLVQVTVYALDSFVEGDNIPLRFLRFILQKKKKYNLHSNETLSGLGIMGSAGVRTGLRAFDELTVRNENGERGKEKGV</sequence>
<dbReference type="AlphaFoldDB" id="A0AAN9A8B8"/>
<gene>
    <name evidence="1" type="ORF">SK128_027410</name>
</gene>
<accession>A0AAN9A8B8</accession>
<proteinExistence type="predicted"/>
<keyword evidence="2" id="KW-1185">Reference proteome</keyword>
<organism evidence="1 2">
    <name type="scientific">Halocaridina rubra</name>
    <name type="common">Hawaiian red shrimp</name>
    <dbReference type="NCBI Taxonomy" id="373956"/>
    <lineage>
        <taxon>Eukaryota</taxon>
        <taxon>Metazoa</taxon>
        <taxon>Ecdysozoa</taxon>
        <taxon>Arthropoda</taxon>
        <taxon>Crustacea</taxon>
        <taxon>Multicrustacea</taxon>
        <taxon>Malacostraca</taxon>
        <taxon>Eumalacostraca</taxon>
        <taxon>Eucarida</taxon>
        <taxon>Decapoda</taxon>
        <taxon>Pleocyemata</taxon>
        <taxon>Caridea</taxon>
        <taxon>Atyoidea</taxon>
        <taxon>Atyidae</taxon>
        <taxon>Halocaridina</taxon>
    </lineage>
</organism>
<name>A0AAN9A8B8_HALRR</name>
<protein>
    <submittedName>
        <fullName evidence="1">Uncharacterized protein</fullName>
    </submittedName>
</protein>
<dbReference type="EMBL" id="JAXCGZ010012348">
    <property type="protein sequence ID" value="KAK7073627.1"/>
    <property type="molecule type" value="Genomic_DNA"/>
</dbReference>